<feature type="domain" description="G-protein coupled receptors family 1 profile" evidence="10">
    <location>
        <begin position="68"/>
        <end position="323"/>
    </location>
</feature>
<dbReference type="SUPFAM" id="SSF81321">
    <property type="entry name" value="Family A G protein-coupled receptor-like"/>
    <property type="match status" value="1"/>
</dbReference>
<dbReference type="GO" id="GO:0060326">
    <property type="term" value="P:cell chemotaxis"/>
    <property type="evidence" value="ECO:0007669"/>
    <property type="project" value="TreeGrafter"/>
</dbReference>
<keyword evidence="2" id="KW-1003">Cell membrane</keyword>
<dbReference type="GO" id="GO:0006955">
    <property type="term" value="P:immune response"/>
    <property type="evidence" value="ECO:0007669"/>
    <property type="project" value="TreeGrafter"/>
</dbReference>
<feature type="transmembrane region" description="Helical" evidence="9">
    <location>
        <begin position="128"/>
        <end position="149"/>
    </location>
</feature>
<protein>
    <submittedName>
        <fullName evidence="11">C-X-C motif chemokine receptor 3</fullName>
    </submittedName>
</protein>
<evidence type="ECO:0000256" key="5">
    <source>
        <dbReference type="ARBA" id="ARBA00023040"/>
    </source>
</evidence>
<keyword evidence="8" id="KW-0807">Transducer</keyword>
<comment type="subcellular location">
    <subcellularLocation>
        <location evidence="1">Cell membrane</location>
        <topology evidence="1">Multi-pass membrane protein</topology>
    </subcellularLocation>
</comment>
<dbReference type="InterPro" id="IPR017452">
    <property type="entry name" value="GPCR_Rhodpsn_7TM"/>
</dbReference>
<feature type="transmembrane region" description="Helical" evidence="9">
    <location>
        <begin position="262"/>
        <end position="282"/>
    </location>
</feature>
<evidence type="ECO:0000256" key="4">
    <source>
        <dbReference type="ARBA" id="ARBA00022989"/>
    </source>
</evidence>
<evidence type="ECO:0000313" key="11">
    <source>
        <dbReference type="Ensembl" id="ENSPKIP00000014026.1"/>
    </source>
</evidence>
<dbReference type="PRINTS" id="PR00657">
    <property type="entry name" value="CCCHEMOKINER"/>
</dbReference>
<dbReference type="GO" id="GO:0019957">
    <property type="term" value="F:C-C chemokine binding"/>
    <property type="evidence" value="ECO:0007669"/>
    <property type="project" value="TreeGrafter"/>
</dbReference>
<evidence type="ECO:0000259" key="10">
    <source>
        <dbReference type="PROSITE" id="PS50262"/>
    </source>
</evidence>
<sequence length="332" mass="38398">MAYEKKIFSGEELNGLWDYDNYSYQIFYNNISDQCCLGPLCGAENMMRFYSVFLPVIYTLTLVVGLVGNGLVLANLRRMQGTWSITNIFMLHRSAADLLLLITLPFWAAEAVQGWTLGTFLCKLMGAILKISFFCGIFLLACISLDCYLSIVHAVQMYPCLKPWQVQTSCLFIWFFCLILSIPEWVFLERQYDERSEMNKCAYNYNQYSTNDSYWHLACRLLYHIVGFLIPSVVMIFCYSCIRLRLHRGSQDIQRQRTMRMILVLMMAFIICWVPYNVTLIVDTLHTSNIIHMTCKSATALDVSMTVTTMLGYVHCCLNPILYVIFGVKLQE</sequence>
<dbReference type="Gene3D" id="1.20.1070.10">
    <property type="entry name" value="Rhodopsin 7-helix transmembrane proteins"/>
    <property type="match status" value="1"/>
</dbReference>
<keyword evidence="7" id="KW-0675">Receptor</keyword>
<dbReference type="InterPro" id="IPR000355">
    <property type="entry name" value="Chemokine_rcpt"/>
</dbReference>
<evidence type="ECO:0000256" key="7">
    <source>
        <dbReference type="ARBA" id="ARBA00023170"/>
    </source>
</evidence>
<dbReference type="GeneTree" id="ENSGT01050000244848"/>
<dbReference type="Pfam" id="PF00001">
    <property type="entry name" value="7tm_1"/>
    <property type="match status" value="1"/>
</dbReference>
<reference evidence="11" key="1">
    <citation type="submission" date="2025-08" db="UniProtKB">
        <authorList>
            <consortium name="Ensembl"/>
        </authorList>
    </citation>
    <scope>IDENTIFICATION</scope>
</reference>
<dbReference type="PRINTS" id="PR00237">
    <property type="entry name" value="GPCRRHODOPSN"/>
</dbReference>
<dbReference type="GO" id="GO:0019722">
    <property type="term" value="P:calcium-mediated signaling"/>
    <property type="evidence" value="ECO:0007669"/>
    <property type="project" value="TreeGrafter"/>
</dbReference>
<dbReference type="Ensembl" id="ENSPKIT00000038462.1">
    <property type="protein sequence ID" value="ENSPKIP00000014026.1"/>
    <property type="gene ID" value="ENSPKIG00000001247.1"/>
</dbReference>
<dbReference type="AlphaFoldDB" id="A0A3B3R8S3"/>
<keyword evidence="4 9" id="KW-1133">Transmembrane helix</keyword>
<evidence type="ECO:0000256" key="2">
    <source>
        <dbReference type="ARBA" id="ARBA00022475"/>
    </source>
</evidence>
<feature type="transmembrane region" description="Helical" evidence="9">
    <location>
        <begin position="310"/>
        <end position="328"/>
    </location>
</feature>
<keyword evidence="5" id="KW-0297">G-protein coupled receptor</keyword>
<feature type="transmembrane region" description="Helical" evidence="9">
    <location>
        <begin position="52"/>
        <end position="76"/>
    </location>
</feature>
<keyword evidence="6 9" id="KW-0472">Membrane</keyword>
<dbReference type="InterPro" id="IPR000276">
    <property type="entry name" value="GPCR_Rhodpsn"/>
</dbReference>
<accession>A0A3B3R8S3</accession>
<keyword evidence="3 9" id="KW-0812">Transmembrane</keyword>
<name>A0A3B3R8S3_9TELE</name>
<dbReference type="GO" id="GO:0009897">
    <property type="term" value="C:external side of plasma membrane"/>
    <property type="evidence" value="ECO:0007669"/>
    <property type="project" value="TreeGrafter"/>
</dbReference>
<reference evidence="11" key="2">
    <citation type="submission" date="2025-09" db="UniProtKB">
        <authorList>
            <consortium name="Ensembl"/>
        </authorList>
    </citation>
    <scope>IDENTIFICATION</scope>
</reference>
<feature type="transmembrane region" description="Helical" evidence="9">
    <location>
        <begin position="170"/>
        <end position="188"/>
    </location>
</feature>
<organism evidence="11 12">
    <name type="scientific">Paramormyrops kingsleyae</name>
    <dbReference type="NCBI Taxonomy" id="1676925"/>
    <lineage>
        <taxon>Eukaryota</taxon>
        <taxon>Metazoa</taxon>
        <taxon>Chordata</taxon>
        <taxon>Craniata</taxon>
        <taxon>Vertebrata</taxon>
        <taxon>Euteleostomi</taxon>
        <taxon>Actinopterygii</taxon>
        <taxon>Neopterygii</taxon>
        <taxon>Teleostei</taxon>
        <taxon>Osteoglossocephala</taxon>
        <taxon>Osteoglossomorpha</taxon>
        <taxon>Osteoglossiformes</taxon>
        <taxon>Mormyridae</taxon>
        <taxon>Paramormyrops</taxon>
    </lineage>
</organism>
<evidence type="ECO:0000313" key="12">
    <source>
        <dbReference type="Proteomes" id="UP000261540"/>
    </source>
</evidence>
<evidence type="ECO:0000256" key="9">
    <source>
        <dbReference type="SAM" id="Phobius"/>
    </source>
</evidence>
<evidence type="ECO:0000256" key="1">
    <source>
        <dbReference type="ARBA" id="ARBA00004651"/>
    </source>
</evidence>
<feature type="transmembrane region" description="Helical" evidence="9">
    <location>
        <begin position="221"/>
        <end position="242"/>
    </location>
</feature>
<dbReference type="PANTHER" id="PTHR10489">
    <property type="entry name" value="CELL ADHESION MOLECULE"/>
    <property type="match status" value="1"/>
</dbReference>
<dbReference type="STRING" id="1676925.ENSPKIP00000014026"/>
<feature type="transmembrane region" description="Helical" evidence="9">
    <location>
        <begin position="88"/>
        <end position="108"/>
    </location>
</feature>
<dbReference type="GO" id="GO:0016493">
    <property type="term" value="F:C-C chemokine receptor activity"/>
    <property type="evidence" value="ECO:0007669"/>
    <property type="project" value="TreeGrafter"/>
</dbReference>
<evidence type="ECO:0000256" key="8">
    <source>
        <dbReference type="ARBA" id="ARBA00023224"/>
    </source>
</evidence>
<keyword evidence="12" id="KW-1185">Reference proteome</keyword>
<dbReference type="GO" id="GO:0007204">
    <property type="term" value="P:positive regulation of cytosolic calcium ion concentration"/>
    <property type="evidence" value="ECO:0007669"/>
    <property type="project" value="TreeGrafter"/>
</dbReference>
<dbReference type="InterPro" id="IPR050119">
    <property type="entry name" value="CCR1-9-like"/>
</dbReference>
<dbReference type="PROSITE" id="PS50262">
    <property type="entry name" value="G_PROTEIN_RECEP_F1_2"/>
    <property type="match status" value="1"/>
</dbReference>
<evidence type="ECO:0000256" key="6">
    <source>
        <dbReference type="ARBA" id="ARBA00023136"/>
    </source>
</evidence>
<dbReference type="PANTHER" id="PTHR10489:SF671">
    <property type="entry name" value="C-X-C CHEMOKINE RECEPTOR TYPE 3"/>
    <property type="match status" value="1"/>
</dbReference>
<dbReference type="Proteomes" id="UP000261540">
    <property type="component" value="Unplaced"/>
</dbReference>
<proteinExistence type="predicted"/>
<evidence type="ECO:0000256" key="3">
    <source>
        <dbReference type="ARBA" id="ARBA00022692"/>
    </source>
</evidence>